<sequence length="404" mass="47422">MQTKKEPQFLKPQLSAGTLNKEPLTIRFLRHQAKSQDLYTNFLQHKEPKIVKQPKKWTLKQLLNIVDKQSSAISTTRFFNIKSSNKRSQEQSKEKDKDKSEVFPIVEEKFVEEQVGESARIRLVKFLSFHKVNSNGQVDKTKQGFNLNLSQIKPENQSQSNIKKTLIKINTSRFKQDLNNSTSDQRNQLKTIKQKIQNVISSTDRKILISYANTAQQLQLTSGRKRNSRIVKKFQRIIKEIIQVVKYMLKYKLWFCYPITYNRTFLQKVLDKQFEQIKNELHQDPQLVHIRNQHGQTPLHLACIQSNFAMTKLFIQNRSYLNSLDCYELTPLSYAILSNSTICLKLLLDSLASPWSPPGQMIDLSKVTTLMKEMILKSRMYDILRIWKREVKIKQLVKQFSKNK</sequence>
<accession>A0A8S1W161</accession>
<comment type="caution">
    <text evidence="2">The sequence shown here is derived from an EMBL/GenBank/DDBJ whole genome shotgun (WGS) entry which is preliminary data.</text>
</comment>
<dbReference type="SMART" id="SM00248">
    <property type="entry name" value="ANK"/>
    <property type="match status" value="2"/>
</dbReference>
<dbReference type="PROSITE" id="PS50297">
    <property type="entry name" value="ANK_REP_REGION"/>
    <property type="match status" value="1"/>
</dbReference>
<evidence type="ECO:0000256" key="1">
    <source>
        <dbReference type="PROSITE-ProRule" id="PRU00023"/>
    </source>
</evidence>
<proteinExistence type="predicted"/>
<dbReference type="Pfam" id="PF12796">
    <property type="entry name" value="Ank_2"/>
    <property type="match status" value="1"/>
</dbReference>
<dbReference type="InterPro" id="IPR002110">
    <property type="entry name" value="Ankyrin_rpt"/>
</dbReference>
<evidence type="ECO:0000313" key="3">
    <source>
        <dbReference type="Proteomes" id="UP000683925"/>
    </source>
</evidence>
<name>A0A8S1W161_PAROT</name>
<dbReference type="AlphaFoldDB" id="A0A8S1W161"/>
<dbReference type="Proteomes" id="UP000683925">
    <property type="component" value="Unassembled WGS sequence"/>
</dbReference>
<protein>
    <submittedName>
        <fullName evidence="2">Uncharacterized protein</fullName>
    </submittedName>
</protein>
<dbReference type="EMBL" id="CAJJDP010000079">
    <property type="protein sequence ID" value="CAD8183150.1"/>
    <property type="molecule type" value="Genomic_DNA"/>
</dbReference>
<reference evidence="2" key="1">
    <citation type="submission" date="2021-01" db="EMBL/GenBank/DDBJ databases">
        <authorList>
            <consortium name="Genoscope - CEA"/>
            <person name="William W."/>
        </authorList>
    </citation>
    <scope>NUCLEOTIDE SEQUENCE</scope>
</reference>
<evidence type="ECO:0000313" key="2">
    <source>
        <dbReference type="EMBL" id="CAD8183150.1"/>
    </source>
</evidence>
<dbReference type="OrthoDB" id="341259at2759"/>
<dbReference type="OMA" id="CYPITYN"/>
<dbReference type="PROSITE" id="PS50088">
    <property type="entry name" value="ANK_REPEAT"/>
    <property type="match status" value="1"/>
</dbReference>
<keyword evidence="1" id="KW-0040">ANK repeat</keyword>
<gene>
    <name evidence="2" type="ORF">POCTA_138.1.T0800174</name>
</gene>
<feature type="repeat" description="ANK" evidence="1">
    <location>
        <begin position="294"/>
        <end position="326"/>
    </location>
</feature>
<keyword evidence="3" id="KW-1185">Reference proteome</keyword>
<organism evidence="2 3">
    <name type="scientific">Paramecium octaurelia</name>
    <dbReference type="NCBI Taxonomy" id="43137"/>
    <lineage>
        <taxon>Eukaryota</taxon>
        <taxon>Sar</taxon>
        <taxon>Alveolata</taxon>
        <taxon>Ciliophora</taxon>
        <taxon>Intramacronucleata</taxon>
        <taxon>Oligohymenophorea</taxon>
        <taxon>Peniculida</taxon>
        <taxon>Parameciidae</taxon>
        <taxon>Paramecium</taxon>
    </lineage>
</organism>